<keyword evidence="9" id="KW-1133">Transmembrane helix</keyword>
<feature type="binding site" description="axial binding residue" evidence="7">
    <location>
        <position position="448"/>
    </location>
    <ligand>
        <name>heme</name>
        <dbReference type="ChEBI" id="CHEBI:30413"/>
    </ligand>
    <ligandPart>
        <name>Fe</name>
        <dbReference type="ChEBI" id="CHEBI:18248"/>
    </ligandPart>
</feature>
<comment type="caution">
    <text evidence="10">The sequence shown here is derived from an EMBL/GenBank/DDBJ whole genome shotgun (WGS) entry which is preliminary data.</text>
</comment>
<dbReference type="InterPro" id="IPR002403">
    <property type="entry name" value="Cyt_P450_E_grp-IV"/>
</dbReference>
<dbReference type="Pfam" id="PF00067">
    <property type="entry name" value="p450"/>
    <property type="match status" value="1"/>
</dbReference>
<evidence type="ECO:0000313" key="10">
    <source>
        <dbReference type="EMBL" id="EXU99416.1"/>
    </source>
</evidence>
<keyword evidence="4 7" id="KW-0479">Metal-binding</keyword>
<proteinExistence type="inferred from homology"/>
<accession>A0A014P853</accession>
<evidence type="ECO:0000256" key="6">
    <source>
        <dbReference type="ARBA" id="ARBA00023033"/>
    </source>
</evidence>
<dbReference type="InterPro" id="IPR001128">
    <property type="entry name" value="Cyt_P450"/>
</dbReference>
<dbReference type="Proteomes" id="UP000030151">
    <property type="component" value="Unassembled WGS sequence"/>
</dbReference>
<dbReference type="InterPro" id="IPR050529">
    <property type="entry name" value="CYP450_sterol_14alpha_dmase"/>
</dbReference>
<name>A0A014P853_9HYPO</name>
<dbReference type="PROSITE" id="PS00086">
    <property type="entry name" value="CYTOCHROME_P450"/>
    <property type="match status" value="1"/>
</dbReference>
<evidence type="ECO:0000256" key="3">
    <source>
        <dbReference type="ARBA" id="ARBA00022617"/>
    </source>
</evidence>
<comment type="cofactor">
    <cofactor evidence="1 7">
        <name>heme</name>
        <dbReference type="ChEBI" id="CHEBI:30413"/>
    </cofactor>
</comment>
<sequence length="510" mass="57120">MKQLVEALFAPCTWLIAVITILSFILLVRLSLDAKLILALPNGSPKHWAAYHLPLLGSALPFFRRRRDMLAEGQGLVTNGNFSFFIGSKHIVNLGSLQGRRTFFESKNLSVSQGAIELLVGLVSANDDLEDSAAQDFIKSLLPLTRPAMLASKISVLTDDIHLFCRNLLLSTPSESRPNWRVMNPFESVYFLTSKLIMRVIGVSEWAEDEKLMNHIISCFYKFENNCSRARIVFPGLVTYTHLKKLFYGALLWRGITEVVQQRKAGKRRDDAVQFVLDQDKDAIRFTFSILSSGITTEGCSASWLTVFLAHSPEWQAKCRAEVHGVIAQKRGTSSQSADSILGKLSLEEWEGSFPVIMAAIRETVRLAMPGAMVRKNASGSAVSIGQTSEVIPDGAYACFLIDNVHMDPGLYPDPYGFNPERYLVRKSGLEEPEPHTYVGWGSGRHLCPGMRLAKLEISMVIAHLLAHFEFEPSDGKGCKLREPLPLVDRNEYRLKKPKGTVYIRYRPRE</sequence>
<evidence type="ECO:0000256" key="2">
    <source>
        <dbReference type="ARBA" id="ARBA00010617"/>
    </source>
</evidence>
<dbReference type="EMBL" id="JELW01000019">
    <property type="protein sequence ID" value="EXU99416.1"/>
    <property type="molecule type" value="Genomic_DNA"/>
</dbReference>
<evidence type="ECO:0000256" key="7">
    <source>
        <dbReference type="PIRSR" id="PIRSR602403-1"/>
    </source>
</evidence>
<keyword evidence="3 7" id="KW-0349">Heme</keyword>
<evidence type="ECO:0000256" key="5">
    <source>
        <dbReference type="ARBA" id="ARBA00023004"/>
    </source>
</evidence>
<organism evidence="10 11">
    <name type="scientific">Metarhizium robertsii</name>
    <dbReference type="NCBI Taxonomy" id="568076"/>
    <lineage>
        <taxon>Eukaryota</taxon>
        <taxon>Fungi</taxon>
        <taxon>Dikarya</taxon>
        <taxon>Ascomycota</taxon>
        <taxon>Pezizomycotina</taxon>
        <taxon>Sordariomycetes</taxon>
        <taxon>Hypocreomycetidae</taxon>
        <taxon>Hypocreales</taxon>
        <taxon>Clavicipitaceae</taxon>
        <taxon>Metarhizium</taxon>
    </lineage>
</organism>
<evidence type="ECO:0000256" key="8">
    <source>
        <dbReference type="RuleBase" id="RU000461"/>
    </source>
</evidence>
<gene>
    <name evidence="10" type="ORF">X797_007552</name>
</gene>
<dbReference type="HOGENOM" id="CLU_033574_2_0_1"/>
<keyword evidence="9" id="KW-0812">Transmembrane</keyword>
<dbReference type="GO" id="GO:0005506">
    <property type="term" value="F:iron ion binding"/>
    <property type="evidence" value="ECO:0007669"/>
    <property type="project" value="InterPro"/>
</dbReference>
<reference evidence="10 11" key="1">
    <citation type="submission" date="2014-02" db="EMBL/GenBank/DDBJ databases">
        <title>The genome sequence of the entomopathogenic fungus Metarhizium robertsii ARSEF 2575.</title>
        <authorList>
            <person name="Giuliano Garisto Donzelli B."/>
            <person name="Roe B.A."/>
            <person name="Macmil S.L."/>
            <person name="Krasnoff S.B."/>
            <person name="Gibson D.M."/>
        </authorList>
    </citation>
    <scope>NUCLEOTIDE SEQUENCE [LARGE SCALE GENOMIC DNA]</scope>
    <source>
        <strain evidence="10 11">ARSEF 2575</strain>
    </source>
</reference>
<evidence type="ECO:0000256" key="4">
    <source>
        <dbReference type="ARBA" id="ARBA00022723"/>
    </source>
</evidence>
<dbReference type="Gene3D" id="1.10.630.10">
    <property type="entry name" value="Cytochrome P450"/>
    <property type="match status" value="1"/>
</dbReference>
<dbReference type="PRINTS" id="PR00465">
    <property type="entry name" value="EP450IV"/>
</dbReference>
<dbReference type="InterPro" id="IPR017972">
    <property type="entry name" value="Cyt_P450_CS"/>
</dbReference>
<dbReference type="AlphaFoldDB" id="A0A014P853"/>
<evidence type="ECO:0000313" key="11">
    <source>
        <dbReference type="Proteomes" id="UP000030151"/>
    </source>
</evidence>
<dbReference type="GO" id="GO:0020037">
    <property type="term" value="F:heme binding"/>
    <property type="evidence" value="ECO:0007669"/>
    <property type="project" value="InterPro"/>
</dbReference>
<evidence type="ECO:0000256" key="1">
    <source>
        <dbReference type="ARBA" id="ARBA00001971"/>
    </source>
</evidence>
<feature type="transmembrane region" description="Helical" evidence="9">
    <location>
        <begin position="7"/>
        <end position="28"/>
    </location>
</feature>
<evidence type="ECO:0000256" key="9">
    <source>
        <dbReference type="SAM" id="Phobius"/>
    </source>
</evidence>
<dbReference type="GO" id="GO:0004497">
    <property type="term" value="F:monooxygenase activity"/>
    <property type="evidence" value="ECO:0007669"/>
    <property type="project" value="UniProtKB-KW"/>
</dbReference>
<dbReference type="GO" id="GO:0016705">
    <property type="term" value="F:oxidoreductase activity, acting on paired donors, with incorporation or reduction of molecular oxygen"/>
    <property type="evidence" value="ECO:0007669"/>
    <property type="project" value="InterPro"/>
</dbReference>
<keyword evidence="6 8" id="KW-0503">Monooxygenase</keyword>
<dbReference type="InterPro" id="IPR036396">
    <property type="entry name" value="Cyt_P450_sf"/>
</dbReference>
<protein>
    <submittedName>
        <fullName evidence="10">Cytochrome P450</fullName>
    </submittedName>
</protein>
<dbReference type="CDD" id="cd00302">
    <property type="entry name" value="cytochrome_P450"/>
    <property type="match status" value="1"/>
</dbReference>
<keyword evidence="5 7" id="KW-0408">Iron</keyword>
<dbReference type="PANTHER" id="PTHR24304:SF2">
    <property type="entry name" value="24-HYDROXYCHOLESTEROL 7-ALPHA-HYDROXYLASE"/>
    <property type="match status" value="1"/>
</dbReference>
<keyword evidence="8" id="KW-0560">Oxidoreductase</keyword>
<comment type="similarity">
    <text evidence="2 8">Belongs to the cytochrome P450 family.</text>
</comment>
<dbReference type="PANTHER" id="PTHR24304">
    <property type="entry name" value="CYTOCHROME P450 FAMILY 7"/>
    <property type="match status" value="1"/>
</dbReference>
<keyword evidence="9" id="KW-0472">Membrane</keyword>
<dbReference type="SUPFAM" id="SSF48264">
    <property type="entry name" value="Cytochrome P450"/>
    <property type="match status" value="1"/>
</dbReference>